<organism evidence="1 2">
    <name type="scientific">Salimicrobium album</name>
    <dbReference type="NCBI Taxonomy" id="50717"/>
    <lineage>
        <taxon>Bacteria</taxon>
        <taxon>Bacillati</taxon>
        <taxon>Bacillota</taxon>
        <taxon>Bacilli</taxon>
        <taxon>Bacillales</taxon>
        <taxon>Bacillaceae</taxon>
        <taxon>Salimicrobium</taxon>
    </lineage>
</organism>
<keyword evidence="2" id="KW-1185">Reference proteome</keyword>
<proteinExistence type="predicted"/>
<protein>
    <recommendedName>
        <fullName evidence="3">Phage protein</fullName>
    </recommendedName>
</protein>
<evidence type="ECO:0000313" key="1">
    <source>
        <dbReference type="EMBL" id="SDX64866.1"/>
    </source>
</evidence>
<evidence type="ECO:0008006" key="3">
    <source>
        <dbReference type="Google" id="ProtNLM"/>
    </source>
</evidence>
<sequence length="54" mass="6293">MSAIHVQEACETLEGLLERDIEKKVLTHDEFHALNRLLLEASVWLGYKVKEEEQ</sequence>
<reference evidence="1 2" key="1">
    <citation type="submission" date="2016-10" db="EMBL/GenBank/DDBJ databases">
        <authorList>
            <person name="Varghese N."/>
            <person name="Submissions S."/>
        </authorList>
    </citation>
    <scope>NUCLEOTIDE SEQUENCE [LARGE SCALE GENOMIC DNA]</scope>
    <source>
        <strain evidence="1 2">DSM 20748</strain>
    </source>
</reference>
<evidence type="ECO:0000313" key="2">
    <source>
        <dbReference type="Proteomes" id="UP000198647"/>
    </source>
</evidence>
<name>A0A1H3DEP5_9BACI</name>
<gene>
    <name evidence="1" type="ORF">SAMN04488081_0937</name>
</gene>
<accession>A0A1H3DEP5</accession>
<dbReference type="Proteomes" id="UP000198647">
    <property type="component" value="Unassembled WGS sequence"/>
</dbReference>
<comment type="caution">
    <text evidence="1">The sequence shown here is derived from an EMBL/GenBank/DDBJ whole genome shotgun (WGS) entry which is preliminary data.</text>
</comment>
<dbReference type="RefSeq" id="WP_176765411.1">
    <property type="nucleotide sequence ID" value="NZ_FNOS01000002.1"/>
</dbReference>
<dbReference type="EMBL" id="FNOS01000002">
    <property type="protein sequence ID" value="SDX64866.1"/>
    <property type="molecule type" value="Genomic_DNA"/>
</dbReference>